<dbReference type="EMBL" id="CP029159">
    <property type="protein sequence ID" value="QKM71539.1"/>
    <property type="molecule type" value="Genomic_DNA"/>
</dbReference>
<proteinExistence type="predicted"/>
<sequence>MRSALAEESRVHRPDSFATWFAAARERSGLRVDRVRLDGLRDWDRDPRTGTLRHRSGGFFTIGGLDVRFPSGPVPHWQQPIIHQPEIGILGLLAREFDGVLHFLMQAKVEPGNRNHLQLSPTVQATRSNYLRLHQGRAVPYLEYFQDRSRHQVMADVLQSEQGAWFFRKRNRNIVLEVTEDIAVGEDFRWMTLGQIYRQLAAEDIVNMDTRTALSCLPLTGGDTDGAPESGDGFRDALVRSCAGEPGGAHSMNDLLSWITEHRAQGDLTTGPVPLNGLSDWHSSPERISHASGRFFSVIGVNVSAGTREVGGWAQPMVEPHGTGLIAVLVKEIDGVLHVLMQAGAEPGYVDGVELSPTVQCVPESYEVLPGAARPRYLDDMLSAPADRIRFSCLLSEEGGRFHHALNRYLVVEAEGDAGALEDRDHRWLTLHQLGALLRHSHYLNVQARSLVACLHSLLAPRPR</sequence>
<feature type="domain" description="dTDP-4-dehydro-6-deoxy-alpha-D-glucopyranose 2,3-dehydratase" evidence="1">
    <location>
        <begin position="253"/>
        <end position="455"/>
    </location>
</feature>
<dbReference type="AlphaFoldDB" id="A0A7G3UQC9"/>
<dbReference type="Proteomes" id="UP000005940">
    <property type="component" value="Chromosome"/>
</dbReference>
<dbReference type="Gene3D" id="3.90.79.40">
    <property type="entry name" value="EvaA sugar 2,3-dehydratase subunit"/>
    <property type="match status" value="2"/>
</dbReference>
<reference evidence="2 3" key="1">
    <citation type="journal article" date="2012" name="J. Bacteriol.">
        <title>Draft genome of Streptomyces tsukubaensis NRRL 18488, the producer of the clinically important immunosuppressant tacrolimus (FK506).</title>
        <authorList>
            <person name="Barreiro C."/>
            <person name="Prieto C."/>
            <person name="Sola-Landa A."/>
            <person name="Solera E."/>
            <person name="Martinez-Castro M."/>
            <person name="Perez-Redondo R."/>
            <person name="Garcia-Estrada C."/>
            <person name="Aparicio J.F."/>
            <person name="Fernandez-Martinez L.T."/>
            <person name="Santos-Aberturas J."/>
            <person name="Salehi-Najafabadi Z."/>
            <person name="Rodriguez-Garcia A."/>
            <person name="Tauch A."/>
            <person name="Martin J.F."/>
        </authorList>
    </citation>
    <scope>NUCLEOTIDE SEQUENCE [LARGE SCALE GENOMIC DNA]</scope>
    <source>
        <strain evidence="3">DSM 42081 / NBRC 108919 / NRRL 18488 / 9993</strain>
    </source>
</reference>
<evidence type="ECO:0000313" key="2">
    <source>
        <dbReference type="EMBL" id="QKM71539.1"/>
    </source>
</evidence>
<feature type="domain" description="dTDP-4-dehydro-6-deoxy-alpha-D-glucopyranose 2,3-dehydratase" evidence="1">
    <location>
        <begin position="16"/>
        <end position="217"/>
    </location>
</feature>
<name>A0A7G3UQC9_STRT9</name>
<dbReference type="InterPro" id="IPR005212">
    <property type="entry name" value="EvaA-like"/>
</dbReference>
<evidence type="ECO:0000313" key="3">
    <source>
        <dbReference type="Proteomes" id="UP000005940"/>
    </source>
</evidence>
<dbReference type="Pfam" id="PF03559">
    <property type="entry name" value="Hexose_dehydrat"/>
    <property type="match status" value="2"/>
</dbReference>
<dbReference type="GO" id="GO:0016829">
    <property type="term" value="F:lyase activity"/>
    <property type="evidence" value="ECO:0007669"/>
    <property type="project" value="InterPro"/>
</dbReference>
<gene>
    <name evidence="2" type="ORF">STSU_011660</name>
</gene>
<dbReference type="InterPro" id="IPR038153">
    <property type="entry name" value="EvaA-like_sf"/>
</dbReference>
<evidence type="ECO:0000259" key="1">
    <source>
        <dbReference type="Pfam" id="PF03559"/>
    </source>
</evidence>
<protein>
    <submittedName>
        <fullName evidence="2">NDP-hexose 2,3-dehydratase</fullName>
    </submittedName>
</protein>
<organism evidence="2 3">
    <name type="scientific">Streptomyces tsukubensis (strain DSM 42081 / NBRC 108919 / NRRL 18488 / 9993)</name>
    <dbReference type="NCBI Taxonomy" id="1114943"/>
    <lineage>
        <taxon>Bacteria</taxon>
        <taxon>Bacillati</taxon>
        <taxon>Actinomycetota</taxon>
        <taxon>Actinomycetes</taxon>
        <taxon>Kitasatosporales</taxon>
        <taxon>Streptomycetaceae</taxon>
        <taxon>Streptomyces</taxon>
    </lineage>
</organism>
<accession>A0A7G3UQC9</accession>
<keyword evidence="3" id="KW-1185">Reference proteome</keyword>